<reference evidence="2 3" key="1">
    <citation type="submission" date="2013-05" db="EMBL/GenBank/DDBJ databases">
        <title>Draft genome of the parasitic nematode Anyclostoma ceylanicum.</title>
        <authorList>
            <person name="Mitreva M."/>
        </authorList>
    </citation>
    <scope>NUCLEOTIDE SEQUENCE [LARGE SCALE GENOMIC DNA]</scope>
</reference>
<evidence type="ECO:0000313" key="2">
    <source>
        <dbReference type="EMBL" id="EPB75522.1"/>
    </source>
</evidence>
<name>A0A0D6M6L2_9BILA</name>
<feature type="region of interest" description="Disordered" evidence="1">
    <location>
        <begin position="1"/>
        <end position="47"/>
    </location>
</feature>
<accession>A0A0D6M6L2</accession>
<evidence type="ECO:0000313" key="3">
    <source>
        <dbReference type="Proteomes" id="UP000054495"/>
    </source>
</evidence>
<gene>
    <name evidence="2" type="ORF">ANCCEY_05388</name>
</gene>
<dbReference type="EMBL" id="KE124898">
    <property type="protein sequence ID" value="EPB75522.1"/>
    <property type="molecule type" value="Genomic_DNA"/>
</dbReference>
<proteinExistence type="predicted"/>
<dbReference type="Pfam" id="PF03057">
    <property type="entry name" value="DUF236"/>
    <property type="match status" value="2"/>
</dbReference>
<organism evidence="2 3">
    <name type="scientific">Ancylostoma ceylanicum</name>
    <dbReference type="NCBI Taxonomy" id="53326"/>
    <lineage>
        <taxon>Eukaryota</taxon>
        <taxon>Metazoa</taxon>
        <taxon>Ecdysozoa</taxon>
        <taxon>Nematoda</taxon>
        <taxon>Chromadorea</taxon>
        <taxon>Rhabditida</taxon>
        <taxon>Rhabditina</taxon>
        <taxon>Rhabditomorpha</taxon>
        <taxon>Strongyloidea</taxon>
        <taxon>Ancylostomatidae</taxon>
        <taxon>Ancylostomatinae</taxon>
        <taxon>Ancylostoma</taxon>
    </lineage>
</organism>
<keyword evidence="3" id="KW-1185">Reference proteome</keyword>
<dbReference type="PANTHER" id="PTHR21592">
    <property type="entry name" value="CHROMOSOME UNDETERMINED SCAFFOLD_25, WHOLE GENOME SHOTGUN SEQUENCE"/>
    <property type="match status" value="1"/>
</dbReference>
<dbReference type="PANTHER" id="PTHR21592:SF23">
    <property type="entry name" value="DAUER UP-REGULATED"/>
    <property type="match status" value="1"/>
</dbReference>
<evidence type="ECO:0000256" key="1">
    <source>
        <dbReference type="SAM" id="MobiDB-lite"/>
    </source>
</evidence>
<protein>
    <submittedName>
        <fullName evidence="2">Uncharacterized protein</fullName>
    </submittedName>
</protein>
<dbReference type="AlphaFoldDB" id="A0A0D6M6L2"/>
<sequence length="199" mass="20566">MKKKAGESDAEGSDNEPGPGGAPGAPKPPLPKAPAVGGMAGTHDPNYQTLAAVGGDMFGADKKAGAGPAPPKPPAAGGMAGERLNFQRTAKESILLFFNNAAVAVIRVFQGAKAGTFDPNYQTLAGIGGDVFGADKKAAGGGDKKPMAPANQVCKFSPLGYLIEECNVFLGCRPRTDREITLHRSDEPIPLLELTYSRF</sequence>
<feature type="region of interest" description="Disordered" evidence="1">
    <location>
        <begin position="61"/>
        <end position="80"/>
    </location>
</feature>
<dbReference type="InterPro" id="IPR004296">
    <property type="entry name" value="DUF236"/>
</dbReference>
<dbReference type="Proteomes" id="UP000054495">
    <property type="component" value="Unassembled WGS sequence"/>
</dbReference>